<dbReference type="InParanoid" id="B9RFL5"/>
<protein>
    <submittedName>
        <fullName evidence="3">Pentatricopeptide repeat-containing protein, putative</fullName>
    </submittedName>
</protein>
<organism evidence="3 4">
    <name type="scientific">Ricinus communis</name>
    <name type="common">Castor bean</name>
    <dbReference type="NCBI Taxonomy" id="3988"/>
    <lineage>
        <taxon>Eukaryota</taxon>
        <taxon>Viridiplantae</taxon>
        <taxon>Streptophyta</taxon>
        <taxon>Embryophyta</taxon>
        <taxon>Tracheophyta</taxon>
        <taxon>Spermatophyta</taxon>
        <taxon>Magnoliopsida</taxon>
        <taxon>eudicotyledons</taxon>
        <taxon>Gunneridae</taxon>
        <taxon>Pentapetalae</taxon>
        <taxon>rosids</taxon>
        <taxon>fabids</taxon>
        <taxon>Malpighiales</taxon>
        <taxon>Euphorbiaceae</taxon>
        <taxon>Acalyphoideae</taxon>
        <taxon>Acalypheae</taxon>
        <taxon>Ricinus</taxon>
    </lineage>
</organism>
<keyword evidence="1" id="KW-0677">Repeat</keyword>
<sequence>MMRAFVQRNYPYYCMDMYKWMLQENVEPDNFTYPILLQSCSLRVAKFDGKLIHCHVLKMSFNFDVYVQNTLINLYSVCQNLGDARKVFDESPVLDLVSWNSILAGKGDVTEAYRLFSEMCKKDLVSWSALISGYEQNGRYEEALVTFGKMNAYGIMVDEVVVVSVLSACAHLFAVKTGKLVHSLAVKIGIESYVNLQNALIHMYSSCREIDSAQKLFNVGYSLDQISWNSMISGYLKCGEIEKAKALFDIMNDKDLVSWSAMISGYAQHDRFAETLALFQEMQLDGVKPDETTLVSVVSACTHLAALDQGKWIHLYLRKNGLKINVILGTTLIDMYMKFGCVEDALEVFHGMKEKGVSTWNAVILGLALNGLVHMSLDTFSEMKDCGVVPNEITFVAVLVACRHMGLVEEGRCHFSSMIQEHKIEPNRQCSCSFQKGGNSENKT</sequence>
<dbReference type="PANTHER" id="PTHR47926">
    <property type="entry name" value="PENTATRICOPEPTIDE REPEAT-CONTAINING PROTEIN"/>
    <property type="match status" value="1"/>
</dbReference>
<dbReference type="FunFam" id="1.25.40.10:FF:000031">
    <property type="entry name" value="Pentatricopeptide repeat-containing protein mitochondrial"/>
    <property type="match status" value="1"/>
</dbReference>
<keyword evidence="4" id="KW-1185">Reference proteome</keyword>
<dbReference type="InterPro" id="IPR011990">
    <property type="entry name" value="TPR-like_helical_dom_sf"/>
</dbReference>
<evidence type="ECO:0000256" key="1">
    <source>
        <dbReference type="ARBA" id="ARBA00022737"/>
    </source>
</evidence>
<dbReference type="Gene3D" id="1.25.40.10">
    <property type="entry name" value="Tetratricopeptide repeat domain"/>
    <property type="match status" value="3"/>
</dbReference>
<dbReference type="FunFam" id="1.25.40.10:FF:000442">
    <property type="entry name" value="Pentatricopeptide repeat-containing protein At3g49710"/>
    <property type="match status" value="1"/>
</dbReference>
<feature type="repeat" description="PPR" evidence="2">
    <location>
        <begin position="255"/>
        <end position="289"/>
    </location>
</feature>
<dbReference type="eggNOG" id="KOG4197">
    <property type="taxonomic scope" value="Eukaryota"/>
</dbReference>
<evidence type="ECO:0000313" key="4">
    <source>
        <dbReference type="Proteomes" id="UP000008311"/>
    </source>
</evidence>
<dbReference type="InterPro" id="IPR002885">
    <property type="entry name" value="PPR_rpt"/>
</dbReference>
<feature type="repeat" description="PPR" evidence="2">
    <location>
        <begin position="224"/>
        <end position="254"/>
    </location>
</feature>
<gene>
    <name evidence="3" type="ORF">RCOM_1435700</name>
</gene>
<dbReference type="PROSITE" id="PS51375">
    <property type="entry name" value="PPR"/>
    <property type="match status" value="4"/>
</dbReference>
<dbReference type="NCBIfam" id="TIGR00756">
    <property type="entry name" value="PPR"/>
    <property type="match status" value="5"/>
</dbReference>
<evidence type="ECO:0000256" key="2">
    <source>
        <dbReference type="PROSITE-ProRule" id="PRU00708"/>
    </source>
</evidence>
<dbReference type="PANTHER" id="PTHR47926:SF436">
    <property type="entry name" value="PENTATRICOPEPTIDE REPEAT-CONTAINING PROTEIN ELI1, CHLOROPLASTIC-LIKE ISOFORM X2"/>
    <property type="match status" value="1"/>
</dbReference>
<reference evidence="4" key="1">
    <citation type="journal article" date="2010" name="Nat. Biotechnol.">
        <title>Draft genome sequence of the oilseed species Ricinus communis.</title>
        <authorList>
            <person name="Chan A.P."/>
            <person name="Crabtree J."/>
            <person name="Zhao Q."/>
            <person name="Lorenzi H."/>
            <person name="Orvis J."/>
            <person name="Puiu D."/>
            <person name="Melake-Berhan A."/>
            <person name="Jones K.M."/>
            <person name="Redman J."/>
            <person name="Chen G."/>
            <person name="Cahoon E.B."/>
            <person name="Gedil M."/>
            <person name="Stanke M."/>
            <person name="Haas B.J."/>
            <person name="Wortman J.R."/>
            <person name="Fraser-Liggett C.M."/>
            <person name="Ravel J."/>
            <person name="Rabinowicz P.D."/>
        </authorList>
    </citation>
    <scope>NUCLEOTIDE SEQUENCE [LARGE SCALE GENOMIC DNA]</scope>
    <source>
        <strain evidence="4">cv. Hale</strain>
    </source>
</reference>
<dbReference type="EMBL" id="EQ973777">
    <property type="protein sequence ID" value="EEF49986.1"/>
    <property type="molecule type" value="Genomic_DNA"/>
</dbReference>
<dbReference type="Pfam" id="PF13041">
    <property type="entry name" value="PPR_2"/>
    <property type="match status" value="2"/>
</dbReference>
<dbReference type="InterPro" id="IPR046960">
    <property type="entry name" value="PPR_At4g14850-like_plant"/>
</dbReference>
<dbReference type="Proteomes" id="UP000008311">
    <property type="component" value="Unassembled WGS sequence"/>
</dbReference>
<feature type="repeat" description="PPR" evidence="2">
    <location>
        <begin position="123"/>
        <end position="157"/>
    </location>
</feature>
<name>B9RFL5_RICCO</name>
<feature type="repeat" description="PPR" evidence="2">
    <location>
        <begin position="356"/>
        <end position="390"/>
    </location>
</feature>
<dbReference type="AlphaFoldDB" id="B9RFL5"/>
<dbReference type="Pfam" id="PF01535">
    <property type="entry name" value="PPR"/>
    <property type="match status" value="4"/>
</dbReference>
<accession>B9RFL5</accession>
<evidence type="ECO:0000313" key="3">
    <source>
        <dbReference type="EMBL" id="EEF49986.1"/>
    </source>
</evidence>
<dbReference type="GO" id="GO:0009451">
    <property type="term" value="P:RNA modification"/>
    <property type="evidence" value="ECO:0007669"/>
    <property type="project" value="InterPro"/>
</dbReference>
<proteinExistence type="predicted"/>
<dbReference type="GO" id="GO:0003723">
    <property type="term" value="F:RNA binding"/>
    <property type="evidence" value="ECO:0007669"/>
    <property type="project" value="InterPro"/>
</dbReference>
<dbReference type="STRING" id="3988.B9RFL5"/>